<evidence type="ECO:0000313" key="3">
    <source>
        <dbReference type="Proteomes" id="UP000201838"/>
    </source>
</evidence>
<feature type="region of interest" description="Disordered" evidence="1">
    <location>
        <begin position="1"/>
        <end position="21"/>
    </location>
</feature>
<keyword evidence="3" id="KW-1185">Reference proteome</keyword>
<gene>
    <name evidence="2" type="ORF">BOA8489_03859</name>
</gene>
<reference evidence="3" key="1">
    <citation type="submission" date="2017-05" db="EMBL/GenBank/DDBJ databases">
        <authorList>
            <person name="Rodrigo-Torres L."/>
            <person name="Arahal R. D."/>
            <person name="Lucena T."/>
        </authorList>
    </citation>
    <scope>NUCLEOTIDE SEQUENCE [LARGE SCALE GENOMIC DNA]</scope>
    <source>
        <strain evidence="3">CECT 8489</strain>
    </source>
</reference>
<sequence>MTDPIDEGINQGAGTADNANHAFLPRERLANRCRPESQNDGITVVELLKSLQPKGFEPLSDYGLIFWPDPGRTEIGECAISNRITQRANAAPNVRVGFEKLNIGSGLK</sequence>
<dbReference type="EMBL" id="FXXQ01000025">
    <property type="protein sequence ID" value="SMX25715.1"/>
    <property type="molecule type" value="Genomic_DNA"/>
</dbReference>
<protein>
    <submittedName>
        <fullName evidence="2">Uncharacterized protein</fullName>
    </submittedName>
</protein>
<accession>A0A238J6E2</accession>
<dbReference type="Proteomes" id="UP000201838">
    <property type="component" value="Unassembled WGS sequence"/>
</dbReference>
<evidence type="ECO:0000313" key="2">
    <source>
        <dbReference type="EMBL" id="SMX25715.1"/>
    </source>
</evidence>
<organism evidence="2 3">
    <name type="scientific">Boseongicola aestuarii</name>
    <dbReference type="NCBI Taxonomy" id="1470561"/>
    <lineage>
        <taxon>Bacteria</taxon>
        <taxon>Pseudomonadati</taxon>
        <taxon>Pseudomonadota</taxon>
        <taxon>Alphaproteobacteria</taxon>
        <taxon>Rhodobacterales</taxon>
        <taxon>Paracoccaceae</taxon>
        <taxon>Boseongicola</taxon>
    </lineage>
</organism>
<dbReference type="AlphaFoldDB" id="A0A238J6E2"/>
<proteinExistence type="predicted"/>
<evidence type="ECO:0000256" key="1">
    <source>
        <dbReference type="SAM" id="MobiDB-lite"/>
    </source>
</evidence>
<name>A0A238J6E2_9RHOB</name>